<evidence type="ECO:0000313" key="3">
    <source>
        <dbReference type="Proteomes" id="UP001054945"/>
    </source>
</evidence>
<gene>
    <name evidence="2" type="ORF">CEXT_358571</name>
</gene>
<evidence type="ECO:0000256" key="1">
    <source>
        <dbReference type="SAM" id="MobiDB-lite"/>
    </source>
</evidence>
<dbReference type="EMBL" id="BPLR01017501">
    <property type="protein sequence ID" value="GIY92123.1"/>
    <property type="molecule type" value="Genomic_DNA"/>
</dbReference>
<comment type="caution">
    <text evidence="2">The sequence shown here is derived from an EMBL/GenBank/DDBJ whole genome shotgun (WGS) entry which is preliminary data.</text>
</comment>
<sequence>MPSTERSLLYLKDPNIALFKPSPNISPSKRPEIQAGGKNFFNRQTAQWKFQIERTSLMMMGENKKIFKNLGSLISPLKPRRLFGTSDHWSHFNPIKFIYAVKWEIDGVCTSYVCAEKGAILGNAYYVYLMWLEASSYLKDQNIALCKPSPNILHSQRPEIQAGEGPLQSTNGTMEIPNRAHQFNDDGREQRSLRFRTKHSFPK</sequence>
<keyword evidence="3" id="KW-1185">Reference proteome</keyword>
<protein>
    <submittedName>
        <fullName evidence="2">Uncharacterized protein</fullName>
    </submittedName>
</protein>
<proteinExistence type="predicted"/>
<dbReference type="Proteomes" id="UP001054945">
    <property type="component" value="Unassembled WGS sequence"/>
</dbReference>
<reference evidence="2 3" key="1">
    <citation type="submission" date="2021-06" db="EMBL/GenBank/DDBJ databases">
        <title>Caerostris extrusa draft genome.</title>
        <authorList>
            <person name="Kono N."/>
            <person name="Arakawa K."/>
        </authorList>
    </citation>
    <scope>NUCLEOTIDE SEQUENCE [LARGE SCALE GENOMIC DNA]</scope>
</reference>
<name>A0AAV4XCG7_CAEEX</name>
<dbReference type="AlphaFoldDB" id="A0AAV4XCG7"/>
<organism evidence="2 3">
    <name type="scientific">Caerostris extrusa</name>
    <name type="common">Bark spider</name>
    <name type="synonym">Caerostris bankana</name>
    <dbReference type="NCBI Taxonomy" id="172846"/>
    <lineage>
        <taxon>Eukaryota</taxon>
        <taxon>Metazoa</taxon>
        <taxon>Ecdysozoa</taxon>
        <taxon>Arthropoda</taxon>
        <taxon>Chelicerata</taxon>
        <taxon>Arachnida</taxon>
        <taxon>Araneae</taxon>
        <taxon>Araneomorphae</taxon>
        <taxon>Entelegynae</taxon>
        <taxon>Araneoidea</taxon>
        <taxon>Araneidae</taxon>
        <taxon>Caerostris</taxon>
    </lineage>
</organism>
<accession>A0AAV4XCG7</accession>
<feature type="region of interest" description="Disordered" evidence="1">
    <location>
        <begin position="162"/>
        <end position="189"/>
    </location>
</feature>
<evidence type="ECO:0000313" key="2">
    <source>
        <dbReference type="EMBL" id="GIY92123.1"/>
    </source>
</evidence>